<keyword evidence="7" id="KW-1185">Reference proteome</keyword>
<dbReference type="AlphaFoldDB" id="A0A929PYA8"/>
<feature type="transmembrane region" description="Helical" evidence="5">
    <location>
        <begin position="49"/>
        <end position="65"/>
    </location>
</feature>
<dbReference type="RefSeq" id="WP_194112367.1">
    <property type="nucleotide sequence ID" value="NZ_JADFFL010000005.1"/>
</dbReference>
<sequence length="119" mass="13109">MNNKTKKIIGWTFSGMVLLLIAASAIDKISGSAHSLEMTRFFGITPPVYRLLGIIELTSVILFMFPRTGVLGLLLLSSYLGGAIATHLQHGQSLIFPAAIEALIWITALIRYPQLRRQL</sequence>
<dbReference type="EMBL" id="JADFFL010000005">
    <property type="protein sequence ID" value="MBE9663142.1"/>
    <property type="molecule type" value="Genomic_DNA"/>
</dbReference>
<comment type="subcellular location">
    <subcellularLocation>
        <location evidence="1">Membrane</location>
        <topology evidence="1">Multi-pass membrane protein</topology>
    </subcellularLocation>
</comment>
<dbReference type="InterPro" id="IPR032808">
    <property type="entry name" value="DoxX"/>
</dbReference>
<evidence type="ECO:0000256" key="3">
    <source>
        <dbReference type="ARBA" id="ARBA00022989"/>
    </source>
</evidence>
<name>A0A929PYA8_9SPHI</name>
<feature type="transmembrane region" description="Helical" evidence="5">
    <location>
        <begin position="70"/>
        <end position="88"/>
    </location>
</feature>
<comment type="caution">
    <text evidence="6">The sequence shown here is derived from an EMBL/GenBank/DDBJ whole genome shotgun (WGS) entry which is preliminary data.</text>
</comment>
<evidence type="ECO:0000313" key="6">
    <source>
        <dbReference type="EMBL" id="MBE9663142.1"/>
    </source>
</evidence>
<dbReference type="Proteomes" id="UP000622475">
    <property type="component" value="Unassembled WGS sequence"/>
</dbReference>
<evidence type="ECO:0000256" key="5">
    <source>
        <dbReference type="SAM" id="Phobius"/>
    </source>
</evidence>
<dbReference type="Pfam" id="PF13564">
    <property type="entry name" value="DoxX_2"/>
    <property type="match status" value="1"/>
</dbReference>
<reference evidence="6" key="1">
    <citation type="submission" date="2020-10" db="EMBL/GenBank/DDBJ databases">
        <title>Mucilaginibacter mali sp. nov., isolated from rhizosphere soil of apple orchard.</title>
        <authorList>
            <person name="Lee J.-S."/>
            <person name="Kim H.S."/>
            <person name="Kim J.-S."/>
        </authorList>
    </citation>
    <scope>NUCLEOTIDE SEQUENCE</scope>
    <source>
        <strain evidence="6">KCTC 22746</strain>
    </source>
</reference>
<feature type="transmembrane region" description="Helical" evidence="5">
    <location>
        <begin position="94"/>
        <end position="112"/>
    </location>
</feature>
<keyword evidence="2 5" id="KW-0812">Transmembrane</keyword>
<gene>
    <name evidence="6" type="ORF">IRJ16_14730</name>
</gene>
<keyword evidence="4 5" id="KW-0472">Membrane</keyword>
<evidence type="ECO:0000313" key="7">
    <source>
        <dbReference type="Proteomes" id="UP000622475"/>
    </source>
</evidence>
<accession>A0A929PYA8</accession>
<organism evidence="6 7">
    <name type="scientific">Mucilaginibacter myungsuensis</name>
    <dbReference type="NCBI Taxonomy" id="649104"/>
    <lineage>
        <taxon>Bacteria</taxon>
        <taxon>Pseudomonadati</taxon>
        <taxon>Bacteroidota</taxon>
        <taxon>Sphingobacteriia</taxon>
        <taxon>Sphingobacteriales</taxon>
        <taxon>Sphingobacteriaceae</taxon>
        <taxon>Mucilaginibacter</taxon>
    </lineage>
</organism>
<protein>
    <submittedName>
        <fullName evidence="6">DoxX family protein</fullName>
    </submittedName>
</protein>
<evidence type="ECO:0000256" key="2">
    <source>
        <dbReference type="ARBA" id="ARBA00022692"/>
    </source>
</evidence>
<evidence type="ECO:0000256" key="1">
    <source>
        <dbReference type="ARBA" id="ARBA00004141"/>
    </source>
</evidence>
<keyword evidence="3 5" id="KW-1133">Transmembrane helix</keyword>
<evidence type="ECO:0000256" key="4">
    <source>
        <dbReference type="ARBA" id="ARBA00023136"/>
    </source>
</evidence>
<proteinExistence type="predicted"/>
<dbReference type="GO" id="GO:0016020">
    <property type="term" value="C:membrane"/>
    <property type="evidence" value="ECO:0007669"/>
    <property type="project" value="UniProtKB-SubCell"/>
</dbReference>